<reference evidence="3" key="1">
    <citation type="journal article" date="2016" name="Proc. Natl. Acad. Sci. U.S.A.">
        <title>Chromosome-level assembly of Arabidopsis thaliana Ler reveals the extent of translocation and inversion polymorphisms.</title>
        <authorList>
            <person name="Zapata L."/>
            <person name="Ding J."/>
            <person name="Willing E.M."/>
            <person name="Hartwig B."/>
            <person name="Bezdan D."/>
            <person name="Jiao W.B."/>
            <person name="Patel V."/>
            <person name="Velikkakam James G."/>
            <person name="Koornneef M."/>
            <person name="Ossowski S."/>
            <person name="Schneeberger K."/>
        </authorList>
    </citation>
    <scope>NUCLEOTIDE SEQUENCE [LARGE SCALE GENOMIC DNA]</scope>
    <source>
        <strain evidence="3">cv. Landsberg erecta</strain>
    </source>
</reference>
<evidence type="ECO:0000313" key="3">
    <source>
        <dbReference type="Proteomes" id="UP000078284"/>
    </source>
</evidence>
<dbReference type="PANTHER" id="PTHR45496:SF32">
    <property type="entry name" value="PROTEIN ADMETOS"/>
    <property type="match status" value="1"/>
</dbReference>
<dbReference type="InterPro" id="IPR053052">
    <property type="entry name" value="Imprinting_Balance_Reg"/>
</dbReference>
<protein>
    <recommendedName>
        <fullName evidence="4">J domain-containing protein</fullName>
    </recommendedName>
</protein>
<dbReference type="ExpressionAtlas" id="A0A178V1K4">
    <property type="expression patterns" value="baseline and differential"/>
</dbReference>
<evidence type="ECO:0000313" key="2">
    <source>
        <dbReference type="EMBL" id="OAP00247.1"/>
    </source>
</evidence>
<evidence type="ECO:0000256" key="1">
    <source>
        <dbReference type="SAM" id="MobiDB-lite"/>
    </source>
</evidence>
<proteinExistence type="predicted"/>
<accession>A0A178V1K4</accession>
<feature type="region of interest" description="Disordered" evidence="1">
    <location>
        <begin position="191"/>
        <end position="230"/>
    </location>
</feature>
<dbReference type="AlphaFoldDB" id="A0A178V1K4"/>
<dbReference type="EMBL" id="LUHQ01000004">
    <property type="protein sequence ID" value="OAP00247.1"/>
    <property type="molecule type" value="Genomic_DNA"/>
</dbReference>
<feature type="compositionally biased region" description="Basic and acidic residues" evidence="1">
    <location>
        <begin position="201"/>
        <end position="210"/>
    </location>
</feature>
<gene>
    <name evidence="2" type="ordered locus">AXX17_At4g13430</name>
</gene>
<sequence length="273" mass="30426">MSSGERALHLTTPDDEAIRTCHLLLRFGDFRGVRDIINTNKVVISERLDTFEKAAAISDVLSAAETPLPNGATDWYGMIRMKQPGPIVSEDFEKLMNLLNSSNNPFPFCQEARVKASLAWSFLSDPTNKAKYDKSFSSVDNLVIEEDQSGDITDGGRVCGEGSEGEVDTRKRKAESLIFSDLPALENLKEFQETEESPLPVEEKNNEVPSKDTSFVPEKRNVGPGPDDEVVVISDDEDEEYVGRDIISMARTAKVRIVDGRKVKFVPLRKKQK</sequence>
<comment type="caution">
    <text evidence="2">The sequence shown here is derived from an EMBL/GenBank/DDBJ whole genome shotgun (WGS) entry which is preliminary data.</text>
</comment>
<dbReference type="Proteomes" id="UP000078284">
    <property type="component" value="Chromosome 4"/>
</dbReference>
<name>A0A178V1K4_ARATH</name>
<dbReference type="PANTHER" id="PTHR45496">
    <property type="entry name" value="CHAPERONE DNAJ-DOMAIN SUPERFAMILY PROTEIN"/>
    <property type="match status" value="1"/>
</dbReference>
<organism evidence="2 3">
    <name type="scientific">Arabidopsis thaliana</name>
    <name type="common">Mouse-ear cress</name>
    <dbReference type="NCBI Taxonomy" id="3702"/>
    <lineage>
        <taxon>Eukaryota</taxon>
        <taxon>Viridiplantae</taxon>
        <taxon>Streptophyta</taxon>
        <taxon>Embryophyta</taxon>
        <taxon>Tracheophyta</taxon>
        <taxon>Spermatophyta</taxon>
        <taxon>Magnoliopsida</taxon>
        <taxon>eudicotyledons</taxon>
        <taxon>Gunneridae</taxon>
        <taxon>Pentapetalae</taxon>
        <taxon>rosids</taxon>
        <taxon>malvids</taxon>
        <taxon>Brassicales</taxon>
        <taxon>Brassicaceae</taxon>
        <taxon>Camelineae</taxon>
        <taxon>Arabidopsis</taxon>
    </lineage>
</organism>
<evidence type="ECO:0008006" key="4">
    <source>
        <dbReference type="Google" id="ProtNLM"/>
    </source>
</evidence>